<feature type="binding site" evidence="11">
    <location>
        <position position="109"/>
    </location>
    <ligand>
        <name>ATP</name>
        <dbReference type="ChEBI" id="CHEBI:30616"/>
    </ligand>
</feature>
<evidence type="ECO:0000256" key="1">
    <source>
        <dbReference type="ARBA" id="ARBA00022527"/>
    </source>
</evidence>
<keyword evidence="14" id="KW-1185">Reference proteome</keyword>
<dbReference type="EC" id="2.7.12.2" evidence="7"/>
<evidence type="ECO:0000256" key="6">
    <source>
        <dbReference type="ARBA" id="ARBA00038035"/>
    </source>
</evidence>
<evidence type="ECO:0000259" key="12">
    <source>
        <dbReference type="PROSITE" id="PS50011"/>
    </source>
</evidence>
<dbReference type="GO" id="GO:0004674">
    <property type="term" value="F:protein serine/threonine kinase activity"/>
    <property type="evidence" value="ECO:0007669"/>
    <property type="project" value="UniProtKB-KW"/>
</dbReference>
<protein>
    <recommendedName>
        <fullName evidence="7">mitogen-activated protein kinase kinase</fullName>
        <ecNumber evidence="7">2.7.12.2</ecNumber>
    </recommendedName>
</protein>
<dbReference type="PROSITE" id="PS50011">
    <property type="entry name" value="PROTEIN_KINASE_DOM"/>
    <property type="match status" value="1"/>
</dbReference>
<comment type="catalytic activity">
    <reaction evidence="9">
        <text>L-threonyl-[protein] + ATP = O-phospho-L-threonyl-[protein] + ADP + H(+)</text>
        <dbReference type="Rhea" id="RHEA:46608"/>
        <dbReference type="Rhea" id="RHEA-COMP:11060"/>
        <dbReference type="Rhea" id="RHEA-COMP:11605"/>
        <dbReference type="ChEBI" id="CHEBI:15378"/>
        <dbReference type="ChEBI" id="CHEBI:30013"/>
        <dbReference type="ChEBI" id="CHEBI:30616"/>
        <dbReference type="ChEBI" id="CHEBI:61977"/>
        <dbReference type="ChEBI" id="CHEBI:456216"/>
        <dbReference type="EC" id="2.7.12.2"/>
    </reaction>
</comment>
<comment type="similarity">
    <text evidence="6">Belongs to the protein kinase superfamily. STE Ser/Thr protein kinase family. MAP kinase kinase subfamily.</text>
</comment>
<dbReference type="Proteomes" id="UP001295684">
    <property type="component" value="Unassembled WGS sequence"/>
</dbReference>
<dbReference type="Pfam" id="PF00069">
    <property type="entry name" value="Pkinase"/>
    <property type="match status" value="1"/>
</dbReference>
<name>A0AAD2CWD8_EUPCR</name>
<dbReference type="FunFam" id="3.30.200.20:FF:000040">
    <property type="entry name" value="Dual specificity mitogen-activated protein kinase kinase"/>
    <property type="match status" value="1"/>
</dbReference>
<dbReference type="PANTHER" id="PTHR48013">
    <property type="entry name" value="DUAL SPECIFICITY MITOGEN-ACTIVATED PROTEIN KINASE KINASE 5-RELATED"/>
    <property type="match status" value="1"/>
</dbReference>
<reference evidence="13" key="1">
    <citation type="submission" date="2023-07" db="EMBL/GenBank/DDBJ databases">
        <authorList>
            <consortium name="AG Swart"/>
            <person name="Singh M."/>
            <person name="Singh A."/>
            <person name="Seah K."/>
            <person name="Emmerich C."/>
        </authorList>
    </citation>
    <scope>NUCLEOTIDE SEQUENCE</scope>
    <source>
        <strain evidence="13">DP1</strain>
    </source>
</reference>
<dbReference type="SMART" id="SM00220">
    <property type="entry name" value="S_TKc"/>
    <property type="match status" value="1"/>
</dbReference>
<dbReference type="GO" id="GO:0004708">
    <property type="term" value="F:MAP kinase kinase activity"/>
    <property type="evidence" value="ECO:0007669"/>
    <property type="project" value="UniProtKB-EC"/>
</dbReference>
<accession>A0AAD2CWD8</accession>
<proteinExistence type="inferred from homology"/>
<dbReference type="InterPro" id="IPR017441">
    <property type="entry name" value="Protein_kinase_ATP_BS"/>
</dbReference>
<gene>
    <name evidence="13" type="ORF">ECRASSUSDP1_LOCUS14681</name>
</gene>
<comment type="catalytic activity">
    <reaction evidence="10">
        <text>L-tyrosyl-[protein] + ATP = O-phospho-L-tyrosyl-[protein] + ADP + H(+)</text>
        <dbReference type="Rhea" id="RHEA:10596"/>
        <dbReference type="Rhea" id="RHEA-COMP:10136"/>
        <dbReference type="Rhea" id="RHEA-COMP:20101"/>
        <dbReference type="ChEBI" id="CHEBI:15378"/>
        <dbReference type="ChEBI" id="CHEBI:30616"/>
        <dbReference type="ChEBI" id="CHEBI:46858"/>
        <dbReference type="ChEBI" id="CHEBI:61978"/>
        <dbReference type="ChEBI" id="CHEBI:456216"/>
        <dbReference type="EC" id="2.7.12.2"/>
    </reaction>
</comment>
<evidence type="ECO:0000256" key="7">
    <source>
        <dbReference type="ARBA" id="ARBA00038999"/>
    </source>
</evidence>
<dbReference type="Gene3D" id="1.10.510.10">
    <property type="entry name" value="Transferase(Phosphotransferase) domain 1"/>
    <property type="match status" value="1"/>
</dbReference>
<evidence type="ECO:0000256" key="4">
    <source>
        <dbReference type="ARBA" id="ARBA00022777"/>
    </source>
</evidence>
<dbReference type="InterPro" id="IPR011009">
    <property type="entry name" value="Kinase-like_dom_sf"/>
</dbReference>
<keyword evidence="2" id="KW-0808">Transferase</keyword>
<keyword evidence="1" id="KW-0723">Serine/threonine-protein kinase</keyword>
<evidence type="ECO:0000313" key="13">
    <source>
        <dbReference type="EMBL" id="CAI2373339.1"/>
    </source>
</evidence>
<dbReference type="EMBL" id="CAMPGE010014682">
    <property type="protein sequence ID" value="CAI2373339.1"/>
    <property type="molecule type" value="Genomic_DNA"/>
</dbReference>
<dbReference type="GO" id="GO:0005524">
    <property type="term" value="F:ATP binding"/>
    <property type="evidence" value="ECO:0007669"/>
    <property type="project" value="UniProtKB-UniRule"/>
</dbReference>
<evidence type="ECO:0000256" key="9">
    <source>
        <dbReference type="ARBA" id="ARBA00049299"/>
    </source>
</evidence>
<feature type="domain" description="Protein kinase" evidence="12">
    <location>
        <begin position="80"/>
        <end position="340"/>
    </location>
</feature>
<dbReference type="PANTHER" id="PTHR48013:SF9">
    <property type="entry name" value="DUAL SPECIFICITY MITOGEN-ACTIVATED PROTEIN KINASE KINASE 5"/>
    <property type="match status" value="1"/>
</dbReference>
<evidence type="ECO:0000256" key="2">
    <source>
        <dbReference type="ARBA" id="ARBA00022679"/>
    </source>
</evidence>
<dbReference type="Gene3D" id="3.30.200.20">
    <property type="entry name" value="Phosphorylase Kinase, domain 1"/>
    <property type="match status" value="1"/>
</dbReference>
<comment type="catalytic activity">
    <reaction evidence="8">
        <text>L-seryl-[protein] + ATP = O-phospho-L-seryl-[protein] + ADP + H(+)</text>
        <dbReference type="Rhea" id="RHEA:17989"/>
        <dbReference type="Rhea" id="RHEA-COMP:9863"/>
        <dbReference type="Rhea" id="RHEA-COMP:11604"/>
        <dbReference type="ChEBI" id="CHEBI:15378"/>
        <dbReference type="ChEBI" id="CHEBI:29999"/>
        <dbReference type="ChEBI" id="CHEBI:30616"/>
        <dbReference type="ChEBI" id="CHEBI:83421"/>
        <dbReference type="ChEBI" id="CHEBI:456216"/>
        <dbReference type="EC" id="2.7.12.2"/>
    </reaction>
</comment>
<keyword evidence="4" id="KW-0418">Kinase</keyword>
<evidence type="ECO:0000256" key="11">
    <source>
        <dbReference type="PROSITE-ProRule" id="PRU10141"/>
    </source>
</evidence>
<organism evidence="13 14">
    <name type="scientific">Euplotes crassus</name>
    <dbReference type="NCBI Taxonomy" id="5936"/>
    <lineage>
        <taxon>Eukaryota</taxon>
        <taxon>Sar</taxon>
        <taxon>Alveolata</taxon>
        <taxon>Ciliophora</taxon>
        <taxon>Intramacronucleata</taxon>
        <taxon>Spirotrichea</taxon>
        <taxon>Hypotrichia</taxon>
        <taxon>Euplotida</taxon>
        <taxon>Euplotidae</taxon>
        <taxon>Moneuplotes</taxon>
    </lineage>
</organism>
<dbReference type="SUPFAM" id="SSF56112">
    <property type="entry name" value="Protein kinase-like (PK-like)"/>
    <property type="match status" value="1"/>
</dbReference>
<dbReference type="CDD" id="cd06623">
    <property type="entry name" value="PKc_MAPKK_plant_like"/>
    <property type="match status" value="1"/>
</dbReference>
<dbReference type="AlphaFoldDB" id="A0AAD2CWD8"/>
<evidence type="ECO:0000256" key="5">
    <source>
        <dbReference type="ARBA" id="ARBA00022840"/>
    </source>
</evidence>
<dbReference type="InterPro" id="IPR000719">
    <property type="entry name" value="Prot_kinase_dom"/>
</dbReference>
<keyword evidence="3 11" id="KW-0547">Nucleotide-binding</keyword>
<evidence type="ECO:0000313" key="14">
    <source>
        <dbReference type="Proteomes" id="UP001295684"/>
    </source>
</evidence>
<dbReference type="PROSITE" id="PS00107">
    <property type="entry name" value="PROTEIN_KINASE_ATP"/>
    <property type="match status" value="1"/>
</dbReference>
<keyword evidence="5 11" id="KW-0067">ATP-binding</keyword>
<evidence type="ECO:0000256" key="3">
    <source>
        <dbReference type="ARBA" id="ARBA00022741"/>
    </source>
</evidence>
<sequence length="364" mass="40939">MAKLGLMLDISSSEDGNIEGGQGAGGHIFERNIGSSSLSISCEINTDGLNIIKEDLHVARDGIRDTKTGDIIVSISPDDFEMVEKLGIGASGHVYKALHKPSGEYMAIKSINVFDQAKRRQLVNDLKSLYKNQCPFLVKFYGAYYEEGYVKIALELMELGSLGGIIKMINKNKSMIPKVPEEVIASIAQQTLNGLAYLHLCDKSVHRDIKPDNILINKNGEVKLTDFGIAKILDESLDLCKTWVGTAHYMSPERMSGEKYSFPGDIWALGIILIEMAIGEYPYPFSANYIEMLNYIKTTDTVSLMREEFSEEFTDFLLKCLEKDPEQRGTALELCMHPWIFENAMKDTPDMQEWADELYTNWKK</sequence>
<comment type="caution">
    <text evidence="13">The sequence shown here is derived from an EMBL/GenBank/DDBJ whole genome shotgun (WGS) entry which is preliminary data.</text>
</comment>
<evidence type="ECO:0000256" key="8">
    <source>
        <dbReference type="ARBA" id="ARBA00049014"/>
    </source>
</evidence>
<evidence type="ECO:0000256" key="10">
    <source>
        <dbReference type="ARBA" id="ARBA00051693"/>
    </source>
</evidence>